<proteinExistence type="predicted"/>
<accession>A0A0A8Z4W0</accession>
<sequence length="24" mass="2699">MINSLVWSEAVCSIDIKISCFKVL</sequence>
<name>A0A0A8Z4W0_ARUDO</name>
<reference evidence="1" key="1">
    <citation type="submission" date="2014-09" db="EMBL/GenBank/DDBJ databases">
        <authorList>
            <person name="Magalhaes I.L.F."/>
            <person name="Oliveira U."/>
            <person name="Santos F.R."/>
            <person name="Vidigal T.H.D.A."/>
            <person name="Brescovit A.D."/>
            <person name="Santos A.J."/>
        </authorList>
    </citation>
    <scope>NUCLEOTIDE SEQUENCE</scope>
    <source>
        <tissue evidence="1">Shoot tissue taken approximately 20 cm above the soil surface</tissue>
    </source>
</reference>
<protein>
    <submittedName>
        <fullName evidence="1">Uncharacterized protein</fullName>
    </submittedName>
</protein>
<evidence type="ECO:0000313" key="1">
    <source>
        <dbReference type="EMBL" id="JAD31770.1"/>
    </source>
</evidence>
<organism evidence="1">
    <name type="scientific">Arundo donax</name>
    <name type="common">Giant reed</name>
    <name type="synonym">Donax arundinaceus</name>
    <dbReference type="NCBI Taxonomy" id="35708"/>
    <lineage>
        <taxon>Eukaryota</taxon>
        <taxon>Viridiplantae</taxon>
        <taxon>Streptophyta</taxon>
        <taxon>Embryophyta</taxon>
        <taxon>Tracheophyta</taxon>
        <taxon>Spermatophyta</taxon>
        <taxon>Magnoliopsida</taxon>
        <taxon>Liliopsida</taxon>
        <taxon>Poales</taxon>
        <taxon>Poaceae</taxon>
        <taxon>PACMAD clade</taxon>
        <taxon>Arundinoideae</taxon>
        <taxon>Arundineae</taxon>
        <taxon>Arundo</taxon>
    </lineage>
</organism>
<dbReference type="AlphaFoldDB" id="A0A0A8Z4W0"/>
<dbReference type="EMBL" id="GBRH01266125">
    <property type="protein sequence ID" value="JAD31770.1"/>
    <property type="molecule type" value="Transcribed_RNA"/>
</dbReference>
<reference evidence="1" key="2">
    <citation type="journal article" date="2015" name="Data Brief">
        <title>Shoot transcriptome of the giant reed, Arundo donax.</title>
        <authorList>
            <person name="Barrero R.A."/>
            <person name="Guerrero F.D."/>
            <person name="Moolhuijzen P."/>
            <person name="Goolsby J.A."/>
            <person name="Tidwell J."/>
            <person name="Bellgard S.E."/>
            <person name="Bellgard M.I."/>
        </authorList>
    </citation>
    <scope>NUCLEOTIDE SEQUENCE</scope>
    <source>
        <tissue evidence="1">Shoot tissue taken approximately 20 cm above the soil surface</tissue>
    </source>
</reference>